<keyword evidence="1" id="KW-0808">Transferase</keyword>
<accession>A0AA50A6W7</accession>
<evidence type="ECO:0000313" key="1">
    <source>
        <dbReference type="EMBL" id="WLJ25885.1"/>
    </source>
</evidence>
<name>A0AA50A6W7_9VIRU</name>
<dbReference type="EMBL" id="OQ890318">
    <property type="protein sequence ID" value="WLJ25885.1"/>
    <property type="molecule type" value="Genomic_DNA"/>
</dbReference>
<protein>
    <submittedName>
        <fullName evidence="1">Adenylate kinase</fullName>
    </submittedName>
</protein>
<keyword evidence="1" id="KW-0418">Kinase</keyword>
<sequence length="182" mass="21088">MTNKNDGTVTYAIEGGDELVLSVIKLLTNKQSTPATKPVTKKVEKQETKTEIPRKIEPTEIKERSRTLPLKSHNDNYAHKEQEGFSIGDVLNKEMSNEKSYFYTGIKVDDDGQKRYQCRYICPNCKIKSKHYVYTDEKEIDCHECGERMEVKSIEDYAGVEKDNFNNFYYAGLYIPRESSFQ</sequence>
<dbReference type="GO" id="GO:0016301">
    <property type="term" value="F:kinase activity"/>
    <property type="evidence" value="ECO:0007669"/>
    <property type="project" value="UniProtKB-KW"/>
</dbReference>
<reference evidence="1" key="1">
    <citation type="submission" date="2023-04" db="EMBL/GenBank/DDBJ databases">
        <title>The human skin virome in hidradenitis suppurativa patients.</title>
        <authorList>
            <person name="Jansen D."/>
        </authorList>
    </citation>
    <scope>NUCLEOTIDE SEQUENCE</scope>
    <source>
        <strain evidence="1">VC3_JansenPhageI</strain>
    </source>
</reference>
<proteinExistence type="predicted"/>
<organism evidence="1">
    <name type="scientific">Staphylococcus phage HS12</name>
    <dbReference type="NCBI Taxonomy" id="3056402"/>
    <lineage>
        <taxon>Viruses</taxon>
    </lineage>
</organism>